<evidence type="ECO:0000313" key="2">
    <source>
        <dbReference type="Proteomes" id="UP000002377"/>
    </source>
</evidence>
<dbReference type="KEGG" id="tjr:TherJR_1076"/>
<dbReference type="EMBL" id="CP002028">
    <property type="protein sequence ID" value="ADG81940.1"/>
    <property type="molecule type" value="Genomic_DNA"/>
</dbReference>
<dbReference type="eggNOG" id="COG1439">
    <property type="taxonomic scope" value="Bacteria"/>
</dbReference>
<dbReference type="PIRSF" id="PIRSF008505">
    <property type="entry name" value="UCP008505"/>
    <property type="match status" value="1"/>
</dbReference>
<dbReference type="Pfam" id="PF14367">
    <property type="entry name" value="DUF4411"/>
    <property type="match status" value="1"/>
</dbReference>
<reference evidence="1 2" key="1">
    <citation type="submission" date="2010-05" db="EMBL/GenBank/DDBJ databases">
        <title>Complete sequence of Thermincola sp. JR.</title>
        <authorList>
            <consortium name="US DOE Joint Genome Institute"/>
            <person name="Lucas S."/>
            <person name="Copeland A."/>
            <person name="Lapidus A."/>
            <person name="Cheng J.-F."/>
            <person name="Bruce D."/>
            <person name="Goodwin L."/>
            <person name="Pitluck S."/>
            <person name="Chertkov O."/>
            <person name="Detter J.C."/>
            <person name="Han C."/>
            <person name="Tapia R."/>
            <person name="Land M."/>
            <person name="Hauser L."/>
            <person name="Kyrpides N."/>
            <person name="Mikhailova N."/>
            <person name="Hazen T.C."/>
            <person name="Woyke T."/>
        </authorList>
    </citation>
    <scope>NUCLEOTIDE SEQUENCE [LARGE SCALE GENOMIC DNA]</scope>
    <source>
        <strain evidence="1 2">JR</strain>
    </source>
</reference>
<accession>D5XE69</accession>
<keyword evidence="2" id="KW-1185">Reference proteome</keyword>
<name>D5XE69_THEPJ</name>
<evidence type="ECO:0000313" key="1">
    <source>
        <dbReference type="EMBL" id="ADG81940.1"/>
    </source>
</evidence>
<sequence>MYCIDTSALLHGWKRDYPPDIFKSLWDNLTELGQSNNLISPDEVLLELKRGDDDLCAWMEEREYIFIEPDEEAQKVVAEIVNRFPDFVPEESHDGVWADPYVIAVAKVKNATVVTGEKAVGPGAKRPKIPNICQELGIECITLLELIRREGWTF</sequence>
<dbReference type="InterPro" id="IPR016541">
    <property type="entry name" value="UCP008505"/>
</dbReference>
<dbReference type="Proteomes" id="UP000002377">
    <property type="component" value="Chromosome"/>
</dbReference>
<organism evidence="1 2">
    <name type="scientific">Thermincola potens (strain JR)</name>
    <dbReference type="NCBI Taxonomy" id="635013"/>
    <lineage>
        <taxon>Bacteria</taxon>
        <taxon>Bacillati</taxon>
        <taxon>Bacillota</taxon>
        <taxon>Clostridia</taxon>
        <taxon>Eubacteriales</taxon>
        <taxon>Thermincolaceae</taxon>
        <taxon>Thermincola</taxon>
    </lineage>
</organism>
<dbReference type="RefSeq" id="WP_013119959.1">
    <property type="nucleotide sequence ID" value="NC_014152.1"/>
</dbReference>
<protein>
    <recommendedName>
        <fullName evidence="3">DUF4411 family protein</fullName>
    </recommendedName>
</protein>
<gene>
    <name evidence="1" type="ordered locus">TherJR_1076</name>
</gene>
<dbReference type="SUPFAM" id="SSF88723">
    <property type="entry name" value="PIN domain-like"/>
    <property type="match status" value="1"/>
</dbReference>
<dbReference type="STRING" id="635013.TherJR_1076"/>
<dbReference type="OrthoDB" id="3231195at2"/>
<evidence type="ECO:0008006" key="3">
    <source>
        <dbReference type="Google" id="ProtNLM"/>
    </source>
</evidence>
<proteinExistence type="predicted"/>
<dbReference type="InterPro" id="IPR029060">
    <property type="entry name" value="PIN-like_dom_sf"/>
</dbReference>
<dbReference type="HOGENOM" id="CLU_116293_1_0_9"/>
<dbReference type="AlphaFoldDB" id="D5XE69"/>